<evidence type="ECO:0000259" key="2">
    <source>
        <dbReference type="PROSITE" id="PS51820"/>
    </source>
</evidence>
<keyword evidence="4" id="KW-1185">Reference proteome</keyword>
<dbReference type="InterPro" id="IPR018871">
    <property type="entry name" value="GLEYA_adhesin_domain"/>
</dbReference>
<dbReference type="Gene3D" id="2.60.120.1560">
    <property type="match status" value="3"/>
</dbReference>
<dbReference type="PROSITE" id="PS51820">
    <property type="entry name" value="PA14"/>
    <property type="match status" value="2"/>
</dbReference>
<name>A0ABP0EAS1_9ASCO</name>
<evidence type="ECO:0000256" key="1">
    <source>
        <dbReference type="SAM" id="MobiDB-lite"/>
    </source>
</evidence>
<feature type="region of interest" description="Disordered" evidence="1">
    <location>
        <begin position="320"/>
        <end position="351"/>
    </location>
</feature>
<accession>A0ABP0EAS1</accession>
<sequence>MAEGDSTYCPAPTSTTTSSSSTPTSTTSTYGACNVPTSALEVGFLYTEGTLDGSSVVQYEGYIGPIPADGTYLLLSITGSETSYVYFGDGVAFPCCSIDRSTPSTVNQDYLFKVEPNSSDYVALDLKAKQYYPVRALQLFPPGSTAKNSIGLVNPAAGGSQIPVVYLKTEGSYCPVFEPSSSSTTATSSTSMIMSSSVNTPSISTSNVQSSTNSVTITISSTSTTQSSVSSSSSKISSPQPSSTDTLSTISSILSSLSATSSRTSSTTTKSSSMPSSTSDIVLSSSSIIPSSPFTISTSSTISNSDSTSSVSFDSITTSSVRTSSAPNSSAPSGSIPTSSVSTSSVTTSSVPSVLPTAIPGGCNLGDTMKAFVPIRLPSSVFYNGYYLAPIDGYYTITLSSTFGEGFFYVGNGKAFNCCMDPSVSADNYLIATSDHSSGQAVVYFTGGQYYPVKLSISPADVVDVVIKGPDGSEVQLSDVSVWQTAEAGYCPPATTPVRSSSVPTSSVPTSSVPSVLPTAIPGGCNLGGTTQNFLTIPDFQSSTKLYNGYYLAPVSGYYTITFSTTIGSGHFYVGNGVAINCCMDPLIFKDGYLIATSDHSSGQGVVYFTGGQYYPVRVAISFDDVVDVVIEEPNGSEVQLSDVVLWPTAEAGYCPPATTPITSSYAPTSSVPTSSVPTSSVPTS</sequence>
<feature type="region of interest" description="Disordered" evidence="1">
    <location>
        <begin position="665"/>
        <end position="685"/>
    </location>
</feature>
<feature type="region of interest" description="Disordered" evidence="1">
    <location>
        <begin position="1"/>
        <end position="29"/>
    </location>
</feature>
<dbReference type="Pfam" id="PF10528">
    <property type="entry name" value="GLEYA"/>
    <property type="match status" value="3"/>
</dbReference>
<gene>
    <name evidence="3" type="ORF">CAAN4_D05226</name>
</gene>
<evidence type="ECO:0000313" key="4">
    <source>
        <dbReference type="Proteomes" id="UP001497600"/>
    </source>
</evidence>
<evidence type="ECO:0000313" key="3">
    <source>
        <dbReference type="EMBL" id="CAK7903577.1"/>
    </source>
</evidence>
<dbReference type="Proteomes" id="UP001497600">
    <property type="component" value="Chromosome D"/>
</dbReference>
<proteinExistence type="predicted"/>
<feature type="domain" description="PA14" evidence="2">
    <location>
        <begin position="332"/>
        <end position="494"/>
    </location>
</feature>
<feature type="compositionally biased region" description="Low complexity" evidence="1">
    <location>
        <begin position="12"/>
        <end position="29"/>
    </location>
</feature>
<feature type="region of interest" description="Disordered" evidence="1">
    <location>
        <begin position="225"/>
        <end position="247"/>
    </location>
</feature>
<reference evidence="3 4" key="1">
    <citation type="submission" date="2024-01" db="EMBL/GenBank/DDBJ databases">
        <authorList>
            <consortium name="Genoscope - CEA"/>
            <person name="William W."/>
        </authorList>
    </citation>
    <scope>NUCLEOTIDE SEQUENCE [LARGE SCALE GENOMIC DNA]</scope>
    <source>
        <strain evidence="3 4">29B2s-10</strain>
    </source>
</reference>
<dbReference type="InterPro" id="IPR037524">
    <property type="entry name" value="PA14/GLEYA"/>
</dbReference>
<feature type="domain" description="PA14" evidence="2">
    <location>
        <begin position="3"/>
        <end position="180"/>
    </location>
</feature>
<protein>
    <recommendedName>
        <fullName evidence="2">PA14 domain-containing protein</fullName>
    </recommendedName>
</protein>
<organism evidence="3 4">
    <name type="scientific">[Candida] anglica</name>
    <dbReference type="NCBI Taxonomy" id="148631"/>
    <lineage>
        <taxon>Eukaryota</taxon>
        <taxon>Fungi</taxon>
        <taxon>Dikarya</taxon>
        <taxon>Ascomycota</taxon>
        <taxon>Saccharomycotina</taxon>
        <taxon>Pichiomycetes</taxon>
        <taxon>Debaryomycetaceae</taxon>
        <taxon>Kurtzmaniella</taxon>
    </lineage>
</organism>
<dbReference type="EMBL" id="OZ004256">
    <property type="protein sequence ID" value="CAK7903577.1"/>
    <property type="molecule type" value="Genomic_DNA"/>
</dbReference>